<comment type="similarity">
    <text evidence="1">Belongs to the enoyl-CoA hydratase/isomerase family.</text>
</comment>
<dbReference type="Gene3D" id="1.10.12.10">
    <property type="entry name" value="Lyase 2-enoyl-coa Hydratase, Chain A, domain 2"/>
    <property type="match status" value="1"/>
</dbReference>
<dbReference type="EMBL" id="CP114014">
    <property type="protein sequence ID" value="XAY07377.1"/>
    <property type="molecule type" value="Genomic_DNA"/>
</dbReference>
<dbReference type="InterPro" id="IPR029045">
    <property type="entry name" value="ClpP/crotonase-like_dom_sf"/>
</dbReference>
<evidence type="ECO:0000256" key="2">
    <source>
        <dbReference type="ARBA" id="ARBA00023239"/>
    </source>
</evidence>
<dbReference type="InterPro" id="IPR001753">
    <property type="entry name" value="Enoyl-CoA_hydra/iso"/>
</dbReference>
<sequence>MTNASQPASVDAGADELLEEVRDGVGVLTLNRPARLNALNVTICERLQEALVRLEATPEVRAVVLTGAGRAFSSGADLQGAVGGADKLLRDHYNPLVLTMMRLDIPLVAAVNGVAAGAGASLAFACDFRVAAESSRFQLSFVKIGLIPDSGATWLLPRLVGHARALDISMRGRDLFAREAREWGLVTEVTPDGGALDGAVDLARELAALSSSLGATKNALLDGLDRDLVSHLEAEADTQGRVQTGPDFAEARDAFVEKRKPRFAARSVSA</sequence>
<keyword evidence="3" id="KW-0413">Isomerase</keyword>
<evidence type="ECO:0000256" key="1">
    <source>
        <dbReference type="ARBA" id="ARBA00005254"/>
    </source>
</evidence>
<organism evidence="3">
    <name type="scientific">Paraconexibacter sp. AEG42_29</name>
    <dbReference type="NCBI Taxonomy" id="2997339"/>
    <lineage>
        <taxon>Bacteria</taxon>
        <taxon>Bacillati</taxon>
        <taxon>Actinomycetota</taxon>
        <taxon>Thermoleophilia</taxon>
        <taxon>Solirubrobacterales</taxon>
        <taxon>Paraconexibacteraceae</taxon>
        <taxon>Paraconexibacter</taxon>
    </lineage>
</organism>
<protein>
    <submittedName>
        <fullName evidence="3">1,2-epoxyphenylacetyl-CoA isomerase</fullName>
        <ecNumber evidence="3">5.3.3.18</ecNumber>
    </submittedName>
</protein>
<dbReference type="GO" id="GO:0016829">
    <property type="term" value="F:lyase activity"/>
    <property type="evidence" value="ECO:0007669"/>
    <property type="project" value="UniProtKB-KW"/>
</dbReference>
<name>A0AAU7B069_9ACTN</name>
<gene>
    <name evidence="3" type="primary">paaG_2</name>
    <name evidence="3" type="ORF">DSM112329_04258</name>
</gene>
<dbReference type="EC" id="5.3.3.18" evidence="3"/>
<dbReference type="SUPFAM" id="SSF52096">
    <property type="entry name" value="ClpP/crotonase"/>
    <property type="match status" value="1"/>
</dbReference>
<accession>A0AAU7B069</accession>
<proteinExistence type="inferred from homology"/>
<evidence type="ECO:0000313" key="3">
    <source>
        <dbReference type="EMBL" id="XAY07377.1"/>
    </source>
</evidence>
<dbReference type="PANTHER" id="PTHR11941">
    <property type="entry name" value="ENOYL-COA HYDRATASE-RELATED"/>
    <property type="match status" value="1"/>
</dbReference>
<dbReference type="AlphaFoldDB" id="A0AAU7B069"/>
<dbReference type="Pfam" id="PF00378">
    <property type="entry name" value="ECH_1"/>
    <property type="match status" value="1"/>
</dbReference>
<dbReference type="CDD" id="cd06558">
    <property type="entry name" value="crotonase-like"/>
    <property type="match status" value="1"/>
</dbReference>
<reference evidence="3" key="1">
    <citation type="submission" date="2022-12" db="EMBL/GenBank/DDBJ databases">
        <title>Paraconexibacter alkalitolerans sp. nov. and Baekduia alba sp. nov., isolated from soil and emended description of the genera Paraconexibacter (Chun et al., 2020) and Baekduia (An et al., 2020).</title>
        <authorList>
            <person name="Vieira S."/>
            <person name="Huber K.J."/>
            <person name="Geppert A."/>
            <person name="Wolf J."/>
            <person name="Neumann-Schaal M."/>
            <person name="Muesken M."/>
            <person name="Overmann J."/>
        </authorList>
    </citation>
    <scope>NUCLEOTIDE SEQUENCE</scope>
    <source>
        <strain evidence="3">AEG42_29</strain>
    </source>
</reference>
<dbReference type="GO" id="GO:0016853">
    <property type="term" value="F:isomerase activity"/>
    <property type="evidence" value="ECO:0007669"/>
    <property type="project" value="UniProtKB-KW"/>
</dbReference>
<dbReference type="InterPro" id="IPR014748">
    <property type="entry name" value="Enoyl-CoA_hydra_C"/>
</dbReference>
<dbReference type="Gene3D" id="3.90.226.10">
    <property type="entry name" value="2-enoyl-CoA Hydratase, Chain A, domain 1"/>
    <property type="match status" value="1"/>
</dbReference>
<dbReference type="KEGG" id="parq:DSM112329_04258"/>
<keyword evidence="2" id="KW-0456">Lyase</keyword>
<dbReference type="RefSeq" id="WP_354698572.1">
    <property type="nucleotide sequence ID" value="NZ_CP114014.1"/>
</dbReference>
<dbReference type="PANTHER" id="PTHR11941:SF133">
    <property type="entry name" value="1,2-EPOXYPHENYLACETYL-COA ISOMERASE"/>
    <property type="match status" value="1"/>
</dbReference>
<dbReference type="GO" id="GO:0006635">
    <property type="term" value="P:fatty acid beta-oxidation"/>
    <property type="evidence" value="ECO:0007669"/>
    <property type="project" value="TreeGrafter"/>
</dbReference>